<sequence>MTSAFHRRPDLLAAGVREHELRRRLRTGELVRLRRGHYLSEAPTGPEQWHRARALAAAHEMAADAVLSHVTAAVLHGLPAWDLPLDRVHSTRPRRSGARVGRFAHVHAAQLDADEVVEVDGVRVTSLARTLADIGRSAPFEHAVVVADAALHRHLVTRGELDAAVARGARRPGNPAADRALRFAAPGSMSVGESRSRVALHVAGLPAPVLQWPVVTAGGAAVGEVDFAWPRQRCVGEFDGRVKYGRLLFPGQDAGDVLFAEKRREDAIRDEGLHMTRWTWRDLADFAPVAARIARRLGPTSHTG</sequence>
<keyword evidence="2" id="KW-1185">Reference proteome</keyword>
<comment type="caution">
    <text evidence="1">The sequence shown here is derived from an EMBL/GenBank/DDBJ whole genome shotgun (WGS) entry which is preliminary data.</text>
</comment>
<dbReference type="RefSeq" id="WP_218596344.1">
    <property type="nucleotide sequence ID" value="NZ_JADQDF010000001.1"/>
</dbReference>
<protein>
    <recommendedName>
        <fullName evidence="3">Transcriptional regulator, AbiEi antitoxin, Type IV TA system</fullName>
    </recommendedName>
</protein>
<reference evidence="1 2" key="1">
    <citation type="submission" date="2020-11" db="EMBL/GenBank/DDBJ databases">
        <title>Pseudonocardia abyssalis sp. nov. and Pseudonocardia oceani sp. nov., description and phylogenomic analysis of two novel actinomycetes isolated from the deep Southern Ocean.</title>
        <authorList>
            <person name="Parra J."/>
        </authorList>
    </citation>
    <scope>NUCLEOTIDE SEQUENCE [LARGE SCALE GENOMIC DNA]</scope>
    <source>
        <strain evidence="2">KRD185</strain>
    </source>
</reference>
<evidence type="ECO:0008006" key="3">
    <source>
        <dbReference type="Google" id="ProtNLM"/>
    </source>
</evidence>
<accession>A0ABS6UIV8</accession>
<evidence type="ECO:0000313" key="2">
    <source>
        <dbReference type="Proteomes" id="UP000694300"/>
    </source>
</evidence>
<name>A0ABS6UIV8_9PSEU</name>
<dbReference type="EMBL" id="JADQDF010000001">
    <property type="protein sequence ID" value="MBW0132187.1"/>
    <property type="molecule type" value="Genomic_DNA"/>
</dbReference>
<organism evidence="1 2">
    <name type="scientific">Pseudonocardia oceani</name>
    <dbReference type="NCBI Taxonomy" id="2792013"/>
    <lineage>
        <taxon>Bacteria</taxon>
        <taxon>Bacillati</taxon>
        <taxon>Actinomycetota</taxon>
        <taxon>Actinomycetes</taxon>
        <taxon>Pseudonocardiales</taxon>
        <taxon>Pseudonocardiaceae</taxon>
        <taxon>Pseudonocardia</taxon>
    </lineage>
</organism>
<proteinExistence type="predicted"/>
<evidence type="ECO:0000313" key="1">
    <source>
        <dbReference type="EMBL" id="MBW0132187.1"/>
    </source>
</evidence>
<dbReference type="Proteomes" id="UP000694300">
    <property type="component" value="Unassembled WGS sequence"/>
</dbReference>
<gene>
    <name evidence="1" type="ORF">I4I82_31575</name>
</gene>